<keyword evidence="3" id="KW-1185">Reference proteome</keyword>
<name>A0A6A6G2E6_9PEZI</name>
<dbReference type="Proteomes" id="UP000799538">
    <property type="component" value="Unassembled WGS sequence"/>
</dbReference>
<gene>
    <name evidence="2" type="ORF">BDZ85DRAFT_41023</name>
</gene>
<evidence type="ECO:0000256" key="1">
    <source>
        <dbReference type="SAM" id="MobiDB-lite"/>
    </source>
</evidence>
<evidence type="ECO:0000313" key="3">
    <source>
        <dbReference type="Proteomes" id="UP000799538"/>
    </source>
</evidence>
<protein>
    <submittedName>
        <fullName evidence="2">Uncharacterized protein</fullName>
    </submittedName>
</protein>
<proteinExistence type="predicted"/>
<dbReference type="EMBL" id="ML992515">
    <property type="protein sequence ID" value="KAF2219763.1"/>
    <property type="molecule type" value="Genomic_DNA"/>
</dbReference>
<organism evidence="2 3">
    <name type="scientific">Elsinoe ampelina</name>
    <dbReference type="NCBI Taxonomy" id="302913"/>
    <lineage>
        <taxon>Eukaryota</taxon>
        <taxon>Fungi</taxon>
        <taxon>Dikarya</taxon>
        <taxon>Ascomycota</taxon>
        <taxon>Pezizomycotina</taxon>
        <taxon>Dothideomycetes</taxon>
        <taxon>Dothideomycetidae</taxon>
        <taxon>Myriangiales</taxon>
        <taxon>Elsinoaceae</taxon>
        <taxon>Elsinoe</taxon>
    </lineage>
</organism>
<dbReference type="PANTHER" id="PTHR38790:SF4">
    <property type="entry name" value="2EXR DOMAIN-CONTAINING PROTEIN"/>
    <property type="match status" value="1"/>
</dbReference>
<dbReference type="PANTHER" id="PTHR38790">
    <property type="entry name" value="2EXR DOMAIN-CONTAINING PROTEIN-RELATED"/>
    <property type="match status" value="1"/>
</dbReference>
<sequence length="213" mass="24203">MALLRCSVDTPAVYALPEHRPGTDSADPGVSPPPRKSLLDLPTEIRLNIWGYVLTGRKIFVEERSSTKLCVYEHIRKPAAGPTDPFAMVSAVNLLSLPYACKTICHEARPLLFKHLSITVDEFQTVARMEPWLSHEDFSRYPSMNIQMRNGVGRRFTNNRSADDFWPGRVRVLRKISPATTLSVDFPRHVLRSHWEDFMAAMLLQKDAREGSK</sequence>
<feature type="region of interest" description="Disordered" evidence="1">
    <location>
        <begin position="17"/>
        <end position="36"/>
    </location>
</feature>
<accession>A0A6A6G2E6</accession>
<reference evidence="3" key="1">
    <citation type="journal article" date="2020" name="Stud. Mycol.">
        <title>101 Dothideomycetes genomes: A test case for predicting lifestyles and emergence of pathogens.</title>
        <authorList>
            <person name="Haridas S."/>
            <person name="Albert R."/>
            <person name="Binder M."/>
            <person name="Bloem J."/>
            <person name="LaButti K."/>
            <person name="Salamov A."/>
            <person name="Andreopoulos B."/>
            <person name="Baker S."/>
            <person name="Barry K."/>
            <person name="Bills G."/>
            <person name="Bluhm B."/>
            <person name="Cannon C."/>
            <person name="Castanera R."/>
            <person name="Culley D."/>
            <person name="Daum C."/>
            <person name="Ezra D."/>
            <person name="Gonzalez J."/>
            <person name="Henrissat B."/>
            <person name="Kuo A."/>
            <person name="Liang C."/>
            <person name="Lipzen A."/>
            <person name="Lutzoni F."/>
            <person name="Magnuson J."/>
            <person name="Mondo S."/>
            <person name="Nolan M."/>
            <person name="Ohm R."/>
            <person name="Pangilinan J."/>
            <person name="Park H.-J."/>
            <person name="Ramirez L."/>
            <person name="Alfaro M."/>
            <person name="Sun H."/>
            <person name="Tritt A."/>
            <person name="Yoshinaga Y."/>
            <person name="Zwiers L.-H."/>
            <person name="Turgeon B."/>
            <person name="Goodwin S."/>
            <person name="Spatafora J."/>
            <person name="Crous P."/>
            <person name="Grigoriev I."/>
        </authorList>
    </citation>
    <scope>NUCLEOTIDE SEQUENCE [LARGE SCALE GENOMIC DNA]</scope>
    <source>
        <strain evidence="3">CECT 20119</strain>
    </source>
</reference>
<dbReference type="AlphaFoldDB" id="A0A6A6G2E6"/>
<evidence type="ECO:0000313" key="2">
    <source>
        <dbReference type="EMBL" id="KAF2219763.1"/>
    </source>
</evidence>